<evidence type="ECO:0000313" key="7">
    <source>
        <dbReference type="Proteomes" id="UP001321498"/>
    </source>
</evidence>
<dbReference type="SUPFAM" id="SSF51658">
    <property type="entry name" value="Xylose isomerase-like"/>
    <property type="match status" value="1"/>
</dbReference>
<dbReference type="InterPro" id="IPR050337">
    <property type="entry name" value="L-rhamnose_isomerase"/>
</dbReference>
<evidence type="ECO:0000256" key="2">
    <source>
        <dbReference type="ARBA" id="ARBA00022723"/>
    </source>
</evidence>
<name>A0ABM8GBG3_9MICO</name>
<keyword evidence="5" id="KW-0684">Rhamnose metabolism</keyword>
<reference evidence="7" key="1">
    <citation type="journal article" date="2019" name="Int. J. Syst. Evol. Microbiol.">
        <title>The Global Catalogue of Microorganisms (GCM) 10K type strain sequencing project: providing services to taxonomists for standard genome sequencing and annotation.</title>
        <authorList>
            <consortium name="The Broad Institute Genomics Platform"/>
            <consortium name="The Broad Institute Genome Sequencing Center for Infectious Disease"/>
            <person name="Wu L."/>
            <person name="Ma J."/>
        </authorList>
    </citation>
    <scope>NUCLEOTIDE SEQUENCE [LARGE SCALE GENOMIC DNA]</scope>
    <source>
        <strain evidence="7">NBRC 108725</strain>
    </source>
</reference>
<dbReference type="InterPro" id="IPR036237">
    <property type="entry name" value="Xyl_isomerase-like_sf"/>
</dbReference>
<dbReference type="Gene3D" id="3.20.20.150">
    <property type="entry name" value="Divalent-metal-dependent TIM barrel enzymes"/>
    <property type="match status" value="1"/>
</dbReference>
<dbReference type="Pfam" id="PF06134">
    <property type="entry name" value="RhaA"/>
    <property type="match status" value="1"/>
</dbReference>
<dbReference type="PANTHER" id="PTHR30268">
    <property type="entry name" value="L-RHAMNOSE ISOMERASE"/>
    <property type="match status" value="1"/>
</dbReference>
<dbReference type="Proteomes" id="UP001321498">
    <property type="component" value="Chromosome"/>
</dbReference>
<accession>A0ABM8GBG3</accession>
<gene>
    <name evidence="6" type="primary">rhaI</name>
    <name evidence="6" type="ORF">GCM10025866_14660</name>
</gene>
<evidence type="ECO:0000256" key="1">
    <source>
        <dbReference type="ARBA" id="ARBA00022490"/>
    </source>
</evidence>
<evidence type="ECO:0000256" key="5">
    <source>
        <dbReference type="ARBA" id="ARBA00023308"/>
    </source>
</evidence>
<dbReference type="GO" id="GO:0016853">
    <property type="term" value="F:isomerase activity"/>
    <property type="evidence" value="ECO:0007669"/>
    <property type="project" value="UniProtKB-KW"/>
</dbReference>
<keyword evidence="4 6" id="KW-0413">Isomerase</keyword>
<evidence type="ECO:0000313" key="6">
    <source>
        <dbReference type="EMBL" id="BDZ45557.1"/>
    </source>
</evidence>
<dbReference type="EMBL" id="AP027731">
    <property type="protein sequence ID" value="BDZ45557.1"/>
    <property type="molecule type" value="Genomic_DNA"/>
</dbReference>
<organism evidence="6 7">
    <name type="scientific">Naasia aerilata</name>
    <dbReference type="NCBI Taxonomy" id="1162966"/>
    <lineage>
        <taxon>Bacteria</taxon>
        <taxon>Bacillati</taxon>
        <taxon>Actinomycetota</taxon>
        <taxon>Actinomycetes</taxon>
        <taxon>Micrococcales</taxon>
        <taxon>Microbacteriaceae</taxon>
        <taxon>Naasia</taxon>
    </lineage>
</organism>
<keyword evidence="1" id="KW-0963">Cytoplasm</keyword>
<keyword evidence="3" id="KW-0464">Manganese</keyword>
<dbReference type="InterPro" id="IPR013457">
    <property type="entry name" value="Rhamnose_iso-rel"/>
</dbReference>
<dbReference type="PANTHER" id="PTHR30268:SF0">
    <property type="entry name" value="L-RHAMNOSE ISOMERASE"/>
    <property type="match status" value="1"/>
</dbReference>
<proteinExistence type="predicted"/>
<dbReference type="NCBIfam" id="TIGR02635">
    <property type="entry name" value="RhaI_grampos"/>
    <property type="match status" value="1"/>
</dbReference>
<evidence type="ECO:0000256" key="4">
    <source>
        <dbReference type="ARBA" id="ARBA00023235"/>
    </source>
</evidence>
<dbReference type="RefSeq" id="WP_286278843.1">
    <property type="nucleotide sequence ID" value="NZ_AP027731.1"/>
</dbReference>
<sequence>MTDFSSITGLLAEQAIELPSWAFGNSGTRFRVFPQAGVPRDPFEKITDAAKVNELTGLAPTVALHIPWDKVDDYGKLREHAEGLGVGLGTINSNTFQDQAYKLGSLASSDAAVRRQAIDHHFECIDIMNRTGSSDLKIWLADGTNYPGQDDMRARQDRLADSLGQIYARIGDSQRLVLEYKFFEPAFYHTDVPDWGTSYAQVAALGEKAFVCLDTGHHAPGTNIEFIVMQLLRLGKLGSFDFNSRFYADDDLIVGAADPFQLFRILVEVVRGGGYGKDSGVAFMLDQCHNIEKKIPGQIRSVLNVQEMTARALLIDRDALGAAQQAGDVLGANDVLMDAFYTDVRPALAEWRESRGLPANPMRAYAESGYQAKIEAERVGGDQAGWGA</sequence>
<protein>
    <submittedName>
        <fullName evidence="6">L-rhamnose isomerase</fullName>
    </submittedName>
</protein>
<keyword evidence="7" id="KW-1185">Reference proteome</keyword>
<evidence type="ECO:0000256" key="3">
    <source>
        <dbReference type="ARBA" id="ARBA00023211"/>
    </source>
</evidence>
<dbReference type="InterPro" id="IPR009308">
    <property type="entry name" value="Rhamnose_isomerase"/>
</dbReference>
<keyword evidence="2" id="KW-0479">Metal-binding</keyword>